<name>A0ACB8DJR6_DERSI</name>
<keyword evidence="2" id="KW-1185">Reference proteome</keyword>
<comment type="caution">
    <text evidence="1">The sequence shown here is derived from an EMBL/GenBank/DDBJ whole genome shotgun (WGS) entry which is preliminary data.</text>
</comment>
<protein>
    <submittedName>
        <fullName evidence="1">Uncharacterized protein</fullName>
    </submittedName>
</protein>
<gene>
    <name evidence="1" type="ORF">HPB49_016933</name>
</gene>
<dbReference type="Proteomes" id="UP000821865">
    <property type="component" value="Chromosome 11"/>
</dbReference>
<dbReference type="EMBL" id="CM023480">
    <property type="protein sequence ID" value="KAH7970942.1"/>
    <property type="molecule type" value="Genomic_DNA"/>
</dbReference>
<reference evidence="1" key="1">
    <citation type="submission" date="2020-05" db="EMBL/GenBank/DDBJ databases">
        <title>Large-scale comparative analyses of tick genomes elucidate their genetic diversity and vector capacities.</title>
        <authorList>
            <person name="Jia N."/>
            <person name="Wang J."/>
            <person name="Shi W."/>
            <person name="Du L."/>
            <person name="Sun Y."/>
            <person name="Zhan W."/>
            <person name="Jiang J."/>
            <person name="Wang Q."/>
            <person name="Zhang B."/>
            <person name="Ji P."/>
            <person name="Sakyi L.B."/>
            <person name="Cui X."/>
            <person name="Yuan T."/>
            <person name="Jiang B."/>
            <person name="Yang W."/>
            <person name="Lam T.T.-Y."/>
            <person name="Chang Q."/>
            <person name="Ding S."/>
            <person name="Wang X."/>
            <person name="Zhu J."/>
            <person name="Ruan X."/>
            <person name="Zhao L."/>
            <person name="Wei J."/>
            <person name="Que T."/>
            <person name="Du C."/>
            <person name="Cheng J."/>
            <person name="Dai P."/>
            <person name="Han X."/>
            <person name="Huang E."/>
            <person name="Gao Y."/>
            <person name="Liu J."/>
            <person name="Shao H."/>
            <person name="Ye R."/>
            <person name="Li L."/>
            <person name="Wei W."/>
            <person name="Wang X."/>
            <person name="Wang C."/>
            <person name="Yang T."/>
            <person name="Huo Q."/>
            <person name="Li W."/>
            <person name="Guo W."/>
            <person name="Chen H."/>
            <person name="Zhou L."/>
            <person name="Ni X."/>
            <person name="Tian J."/>
            <person name="Zhou Y."/>
            <person name="Sheng Y."/>
            <person name="Liu T."/>
            <person name="Pan Y."/>
            <person name="Xia L."/>
            <person name="Li J."/>
            <person name="Zhao F."/>
            <person name="Cao W."/>
        </authorList>
    </citation>
    <scope>NUCLEOTIDE SEQUENCE</scope>
    <source>
        <strain evidence="1">Dsil-2018</strain>
    </source>
</reference>
<proteinExistence type="predicted"/>
<evidence type="ECO:0000313" key="1">
    <source>
        <dbReference type="EMBL" id="KAH7970942.1"/>
    </source>
</evidence>
<sequence length="149" mass="16955">MRPHPDASEYKGARDERNAGKNRSQKILAADSKRPLLNVTMDHSKTDYINAVYVDGFRKPNAFLVTQMPLCETMDDFWEMVASSGSKTVVTLGPLPDQNPSRMLKQFHCPTWRRLERVPGSHDIVLDMLRRVDTWQMLAEGAPVIVQCL</sequence>
<evidence type="ECO:0000313" key="2">
    <source>
        <dbReference type="Proteomes" id="UP000821865"/>
    </source>
</evidence>
<accession>A0ACB8DJR6</accession>
<organism evidence="1 2">
    <name type="scientific">Dermacentor silvarum</name>
    <name type="common">Tick</name>
    <dbReference type="NCBI Taxonomy" id="543639"/>
    <lineage>
        <taxon>Eukaryota</taxon>
        <taxon>Metazoa</taxon>
        <taxon>Ecdysozoa</taxon>
        <taxon>Arthropoda</taxon>
        <taxon>Chelicerata</taxon>
        <taxon>Arachnida</taxon>
        <taxon>Acari</taxon>
        <taxon>Parasitiformes</taxon>
        <taxon>Ixodida</taxon>
        <taxon>Ixodoidea</taxon>
        <taxon>Ixodidae</taxon>
        <taxon>Rhipicephalinae</taxon>
        <taxon>Dermacentor</taxon>
    </lineage>
</organism>